<accession>A0A1I8Q5V4</accession>
<keyword evidence="1" id="KW-1133">Transmembrane helix</keyword>
<dbReference type="KEGG" id="scac:106092237"/>
<dbReference type="EnsemblMetazoa" id="SCAU014189-RA">
    <property type="protein sequence ID" value="SCAU014189-PA"/>
    <property type="gene ID" value="SCAU014189"/>
</dbReference>
<evidence type="ECO:0000256" key="2">
    <source>
        <dbReference type="SAM" id="SignalP"/>
    </source>
</evidence>
<dbReference type="AlphaFoldDB" id="A0A1I8Q5V4"/>
<feature type="transmembrane region" description="Helical" evidence="1">
    <location>
        <begin position="125"/>
        <end position="141"/>
    </location>
</feature>
<evidence type="ECO:0000313" key="3">
    <source>
        <dbReference type="EnsemblMetazoa" id="SCAU014189-PA"/>
    </source>
</evidence>
<name>A0A1I8Q5V4_STOCA</name>
<keyword evidence="1" id="KW-0812">Transmembrane</keyword>
<feature type="transmembrane region" description="Helical" evidence="1">
    <location>
        <begin position="91"/>
        <end position="113"/>
    </location>
</feature>
<keyword evidence="1" id="KW-0472">Membrane</keyword>
<reference evidence="3" key="1">
    <citation type="submission" date="2020-05" db="UniProtKB">
        <authorList>
            <consortium name="EnsemblMetazoa"/>
        </authorList>
    </citation>
    <scope>IDENTIFICATION</scope>
    <source>
        <strain evidence="3">USDA</strain>
    </source>
</reference>
<feature type="chain" id="PRO_5009327751" evidence="2">
    <location>
        <begin position="25"/>
        <end position="146"/>
    </location>
</feature>
<gene>
    <name evidence="3" type="primary">106092237</name>
</gene>
<dbReference type="VEuPathDB" id="VectorBase:SCAU014189"/>
<feature type="signal peptide" evidence="2">
    <location>
        <begin position="1"/>
        <end position="24"/>
    </location>
</feature>
<sequence>MFCSKSRRTIILMVALCCIALTAGDSSEEYNDYDINNTEDTTIASRMDEEVVEDSEKHGTPHMKFGRSCSVKEDYQETLARYLTNWDGKTVYLVALAVVIMANITLLSVIGLCQLKWHKIMSPGVFINMLIMGAYIAWRVYDYYAV</sequence>
<dbReference type="Proteomes" id="UP000095300">
    <property type="component" value="Unassembled WGS sequence"/>
</dbReference>
<keyword evidence="4" id="KW-1185">Reference proteome</keyword>
<evidence type="ECO:0000256" key="1">
    <source>
        <dbReference type="SAM" id="Phobius"/>
    </source>
</evidence>
<evidence type="ECO:0000313" key="4">
    <source>
        <dbReference type="Proteomes" id="UP000095300"/>
    </source>
</evidence>
<organism evidence="3 4">
    <name type="scientific">Stomoxys calcitrans</name>
    <name type="common">Stable fly</name>
    <name type="synonym">Conops calcitrans</name>
    <dbReference type="NCBI Taxonomy" id="35570"/>
    <lineage>
        <taxon>Eukaryota</taxon>
        <taxon>Metazoa</taxon>
        <taxon>Ecdysozoa</taxon>
        <taxon>Arthropoda</taxon>
        <taxon>Hexapoda</taxon>
        <taxon>Insecta</taxon>
        <taxon>Pterygota</taxon>
        <taxon>Neoptera</taxon>
        <taxon>Endopterygota</taxon>
        <taxon>Diptera</taxon>
        <taxon>Brachycera</taxon>
        <taxon>Muscomorpha</taxon>
        <taxon>Muscoidea</taxon>
        <taxon>Muscidae</taxon>
        <taxon>Stomoxys</taxon>
    </lineage>
</organism>
<proteinExistence type="predicted"/>
<keyword evidence="2" id="KW-0732">Signal</keyword>
<protein>
    <submittedName>
        <fullName evidence="3">Uncharacterized protein</fullName>
    </submittedName>
</protein>